<evidence type="ECO:0000313" key="3">
    <source>
        <dbReference type="Proteomes" id="UP000762676"/>
    </source>
</evidence>
<sequence length="650" mass="72429">MQPPGTRTPGYRSVHSSDSVVRKAVHDMPDAVDRIWTLRENLHQDYEARRKPYNGELGLDSYQPWQIPHFIMVRKLLEEFVDDFLVKNLPPDDIVFERDMKLQMLKHADKDWHRTAATLGEKTAVKLVAEELFLEVTSQMIKETANEGIHQDVMFKRMAGNVMIKEAEIQATGNTKGREPSDEVYDLITMTFLTLQRNRDKHNHASRNVIRLFRKGLWSHSQALKQPVTSGTEPLYREPGPELSPAPGPAPKVKGKKPKSGMDAVPEEEEPLEDDVHLITHGHLLPVDPSVTAPVFSGEDPKAKAKRLWSDIYTKREAIYWKNLRPYVFNKSLAKRLQGITCLCPSHDHTLVAMGAASGDVIVVNSQVEPWEVVKFHVGQSGKGAVVSLAWTLDGSRLLAVNQSGNMGVWLTKGQPASRDQLSAMGFPNDSSKPQPFALTLVHSMSCKRGDYIVSQGTIADQGTQTDRDQGAAVGGFFPSLTFLASQVSVCAGMTKGDILKLDLTSVGDTATAQGDTADSAVILKPLVKPAYVEPEEVNVTQQGVEVELLRQHRYPIIHLGFIGNIGKMVTVDGHGFINIWKYDREHVTDFDWFFPEKKYKLDLNKTMYSPSTSDRPKVVFSDRGRSKDTSQAQIARERNAGTGLFSLSV</sequence>
<dbReference type="AlphaFoldDB" id="A0AAV4H2L5"/>
<evidence type="ECO:0000256" key="1">
    <source>
        <dbReference type="SAM" id="MobiDB-lite"/>
    </source>
</evidence>
<dbReference type="SMART" id="SM00320">
    <property type="entry name" value="WD40"/>
    <property type="match status" value="3"/>
</dbReference>
<comment type="caution">
    <text evidence="2">The sequence shown here is derived from an EMBL/GenBank/DDBJ whole genome shotgun (WGS) entry which is preliminary data.</text>
</comment>
<evidence type="ECO:0008006" key="4">
    <source>
        <dbReference type="Google" id="ProtNLM"/>
    </source>
</evidence>
<reference evidence="2 3" key="1">
    <citation type="journal article" date="2021" name="Elife">
        <title>Chloroplast acquisition without the gene transfer in kleptoplastic sea slugs, Plakobranchus ocellatus.</title>
        <authorList>
            <person name="Maeda T."/>
            <person name="Takahashi S."/>
            <person name="Yoshida T."/>
            <person name="Shimamura S."/>
            <person name="Takaki Y."/>
            <person name="Nagai Y."/>
            <person name="Toyoda A."/>
            <person name="Suzuki Y."/>
            <person name="Arimoto A."/>
            <person name="Ishii H."/>
            <person name="Satoh N."/>
            <person name="Nishiyama T."/>
            <person name="Hasebe M."/>
            <person name="Maruyama T."/>
            <person name="Minagawa J."/>
            <person name="Obokata J."/>
            <person name="Shigenobu S."/>
        </authorList>
    </citation>
    <scope>NUCLEOTIDE SEQUENCE [LARGE SCALE GENOMIC DNA]</scope>
</reference>
<dbReference type="Gene3D" id="2.130.10.10">
    <property type="entry name" value="YVTN repeat-like/Quinoprotein amine dehydrogenase"/>
    <property type="match status" value="1"/>
</dbReference>
<feature type="region of interest" description="Disordered" evidence="1">
    <location>
        <begin position="609"/>
        <end position="633"/>
    </location>
</feature>
<dbReference type="SUPFAM" id="SSF50978">
    <property type="entry name" value="WD40 repeat-like"/>
    <property type="match status" value="1"/>
</dbReference>
<gene>
    <name evidence="2" type="ORF">ElyMa_004346400</name>
</gene>
<name>A0AAV4H2L5_9GAST</name>
<protein>
    <recommendedName>
        <fullName evidence="4">Anaphase-promoting complex subunit 4 WD40 domain-containing protein</fullName>
    </recommendedName>
</protein>
<keyword evidence="3" id="KW-1185">Reference proteome</keyword>
<dbReference type="InterPro" id="IPR036322">
    <property type="entry name" value="WD40_repeat_dom_sf"/>
</dbReference>
<accession>A0AAV4H2L5</accession>
<proteinExistence type="predicted"/>
<dbReference type="InterPro" id="IPR001680">
    <property type="entry name" value="WD40_rpt"/>
</dbReference>
<feature type="region of interest" description="Disordered" evidence="1">
    <location>
        <begin position="224"/>
        <end position="271"/>
    </location>
</feature>
<dbReference type="InterPro" id="IPR015943">
    <property type="entry name" value="WD40/YVTN_repeat-like_dom_sf"/>
</dbReference>
<evidence type="ECO:0000313" key="2">
    <source>
        <dbReference type="EMBL" id="GFR92158.1"/>
    </source>
</evidence>
<dbReference type="Proteomes" id="UP000762676">
    <property type="component" value="Unassembled WGS sequence"/>
</dbReference>
<organism evidence="2 3">
    <name type="scientific">Elysia marginata</name>
    <dbReference type="NCBI Taxonomy" id="1093978"/>
    <lineage>
        <taxon>Eukaryota</taxon>
        <taxon>Metazoa</taxon>
        <taxon>Spiralia</taxon>
        <taxon>Lophotrochozoa</taxon>
        <taxon>Mollusca</taxon>
        <taxon>Gastropoda</taxon>
        <taxon>Heterobranchia</taxon>
        <taxon>Euthyneura</taxon>
        <taxon>Panpulmonata</taxon>
        <taxon>Sacoglossa</taxon>
        <taxon>Placobranchoidea</taxon>
        <taxon>Plakobranchidae</taxon>
        <taxon>Elysia</taxon>
    </lineage>
</organism>
<dbReference type="EMBL" id="BMAT01008766">
    <property type="protein sequence ID" value="GFR92158.1"/>
    <property type="molecule type" value="Genomic_DNA"/>
</dbReference>
<feature type="compositionally biased region" description="Basic and acidic residues" evidence="1">
    <location>
        <begin position="615"/>
        <end position="629"/>
    </location>
</feature>